<dbReference type="GO" id="GO:0016020">
    <property type="term" value="C:membrane"/>
    <property type="evidence" value="ECO:0007669"/>
    <property type="project" value="UniProtKB-SubCell"/>
</dbReference>
<comment type="caution">
    <text evidence="9">The sequence shown here is derived from an EMBL/GenBank/DDBJ whole genome shotgun (WGS) entry which is preliminary data.</text>
</comment>
<evidence type="ECO:0000256" key="1">
    <source>
        <dbReference type="ARBA" id="ARBA00004141"/>
    </source>
</evidence>
<dbReference type="AlphaFoldDB" id="A0A8J5N285"/>
<feature type="transmembrane region" description="Helical" evidence="7">
    <location>
        <begin position="354"/>
        <end position="378"/>
    </location>
</feature>
<evidence type="ECO:0000256" key="3">
    <source>
        <dbReference type="ARBA" id="ARBA00022692"/>
    </source>
</evidence>
<dbReference type="Pfam" id="PF01758">
    <property type="entry name" value="SBF"/>
    <property type="match status" value="1"/>
</dbReference>
<keyword evidence="3 7" id="KW-0812">Transmembrane</keyword>
<keyword evidence="6 7" id="KW-0472">Membrane</keyword>
<comment type="subcellular location">
    <subcellularLocation>
        <location evidence="1">Membrane</location>
        <topology evidence="1">Multi-pass membrane protein</topology>
    </subcellularLocation>
</comment>
<evidence type="ECO:0000256" key="6">
    <source>
        <dbReference type="ARBA" id="ARBA00023136"/>
    </source>
</evidence>
<gene>
    <name evidence="9" type="primary">Slc10A2-L1</name>
    <name evidence="9" type="ORF">Hamer_G000774</name>
</gene>
<feature type="signal peptide" evidence="8">
    <location>
        <begin position="1"/>
        <end position="18"/>
    </location>
</feature>
<evidence type="ECO:0000256" key="4">
    <source>
        <dbReference type="ARBA" id="ARBA00022847"/>
    </source>
</evidence>
<feature type="transmembrane region" description="Helical" evidence="7">
    <location>
        <begin position="299"/>
        <end position="318"/>
    </location>
</feature>
<comment type="similarity">
    <text evidence="2">Belongs to the bile acid:sodium symporter (BASS) (TC 2.A.28) family.</text>
</comment>
<dbReference type="EMBL" id="JAHLQT010011632">
    <property type="protein sequence ID" value="KAG7171852.1"/>
    <property type="molecule type" value="Genomic_DNA"/>
</dbReference>
<feature type="transmembrane region" description="Helical" evidence="7">
    <location>
        <begin position="259"/>
        <end position="279"/>
    </location>
</feature>
<evidence type="ECO:0000256" key="5">
    <source>
        <dbReference type="ARBA" id="ARBA00022989"/>
    </source>
</evidence>
<accession>A0A8J5N285</accession>
<keyword evidence="4" id="KW-0813">Transport</keyword>
<evidence type="ECO:0000313" key="9">
    <source>
        <dbReference type="EMBL" id="KAG7171852.1"/>
    </source>
</evidence>
<keyword evidence="5 7" id="KW-1133">Transmembrane helix</keyword>
<keyword evidence="10" id="KW-1185">Reference proteome</keyword>
<dbReference type="GO" id="GO:0015293">
    <property type="term" value="F:symporter activity"/>
    <property type="evidence" value="ECO:0007669"/>
    <property type="project" value="UniProtKB-KW"/>
</dbReference>
<evidence type="ECO:0000256" key="7">
    <source>
        <dbReference type="SAM" id="Phobius"/>
    </source>
</evidence>
<dbReference type="PANTHER" id="PTHR10361">
    <property type="entry name" value="SODIUM-BILE ACID COTRANSPORTER"/>
    <property type="match status" value="1"/>
</dbReference>
<evidence type="ECO:0000256" key="2">
    <source>
        <dbReference type="ARBA" id="ARBA00006528"/>
    </source>
</evidence>
<protein>
    <submittedName>
        <fullName evidence="9">Ileal sodium/bile acid cotransporter-like 1</fullName>
    </submittedName>
</protein>
<dbReference type="PROSITE" id="PS51257">
    <property type="entry name" value="PROKAR_LIPOPROTEIN"/>
    <property type="match status" value="1"/>
</dbReference>
<name>A0A8J5N285_HOMAM</name>
<feature type="transmembrane region" description="Helical" evidence="7">
    <location>
        <begin position="230"/>
        <end position="252"/>
    </location>
</feature>
<evidence type="ECO:0000313" key="10">
    <source>
        <dbReference type="Proteomes" id="UP000747542"/>
    </source>
</evidence>
<keyword evidence="8" id="KW-0732">Signal</keyword>
<proteinExistence type="inferred from homology"/>
<dbReference type="InterPro" id="IPR004710">
    <property type="entry name" value="Bilac:Na_transpt"/>
</dbReference>
<keyword evidence="4" id="KW-0769">Symport</keyword>
<dbReference type="PANTHER" id="PTHR10361:SF28">
    <property type="entry name" value="P3 PROTEIN-RELATED"/>
    <property type="match status" value="1"/>
</dbReference>
<feature type="transmembrane region" description="Helical" evidence="7">
    <location>
        <begin position="330"/>
        <end position="348"/>
    </location>
</feature>
<organism evidence="9 10">
    <name type="scientific">Homarus americanus</name>
    <name type="common">American lobster</name>
    <dbReference type="NCBI Taxonomy" id="6706"/>
    <lineage>
        <taxon>Eukaryota</taxon>
        <taxon>Metazoa</taxon>
        <taxon>Ecdysozoa</taxon>
        <taxon>Arthropoda</taxon>
        <taxon>Crustacea</taxon>
        <taxon>Multicrustacea</taxon>
        <taxon>Malacostraca</taxon>
        <taxon>Eumalacostraca</taxon>
        <taxon>Eucarida</taxon>
        <taxon>Decapoda</taxon>
        <taxon>Pleocyemata</taxon>
        <taxon>Astacidea</taxon>
        <taxon>Nephropoidea</taxon>
        <taxon>Nephropidae</taxon>
        <taxon>Homarus</taxon>
    </lineage>
</organism>
<evidence type="ECO:0000256" key="8">
    <source>
        <dbReference type="SAM" id="SignalP"/>
    </source>
</evidence>
<dbReference type="Proteomes" id="UP000747542">
    <property type="component" value="Unassembled WGS sequence"/>
</dbReference>
<feature type="chain" id="PRO_5035150986" evidence="8">
    <location>
        <begin position="19"/>
        <end position="452"/>
    </location>
</feature>
<sequence>MRWSLTVLAVMVTTGCTGLELLVYPSDVLRIPEDTLHNLTLSLTFNTTQAFDAALNRSGSVLVVRVVPDEEWKLKIVNTPVQFTAQEVTEAACKTVMVSGYYWGHTRLSFYLTVNHVDDQFLPGVLLRDDVVVVVDRSAKLLDSFFIMGVTLFLICNTVNMGCQLDLKLIWQVLRKPVGPVCGFLSQFAFMPGVGEAPVTGCLHTTSLTISMFQFSYLIGWLIFEDPLQRLGLFTLGCCPGGILSNFITLLFSGDLNLSVTMTFISTLSAMGMMPLWMYTLGTSLTSENNYMKVPFANLAISLVSLTVPTGIGMFIKYKRPRWAEISNRLIKPITVLILVLFGAIGAYSSYKAFLMMNGAMLLAGLIITVAGYAFGAIMSKLCCLKRDKIIAISIETAFQNAGVCFIVLKLSLPTPERYPIMGSKDGHQASSVKFMKNVTFGPIGLRTSLWG</sequence>
<dbReference type="InterPro" id="IPR038770">
    <property type="entry name" value="Na+/solute_symporter_sf"/>
</dbReference>
<dbReference type="Gene3D" id="1.20.1530.20">
    <property type="match status" value="1"/>
</dbReference>
<dbReference type="InterPro" id="IPR002657">
    <property type="entry name" value="BilAc:Na_symport/Acr3"/>
</dbReference>
<reference evidence="9" key="1">
    <citation type="journal article" date="2021" name="Sci. Adv.">
        <title>The American lobster genome reveals insights on longevity, neural, and immune adaptations.</title>
        <authorList>
            <person name="Polinski J.M."/>
            <person name="Zimin A.V."/>
            <person name="Clark K.F."/>
            <person name="Kohn A.B."/>
            <person name="Sadowski N."/>
            <person name="Timp W."/>
            <person name="Ptitsyn A."/>
            <person name="Khanna P."/>
            <person name="Romanova D.Y."/>
            <person name="Williams P."/>
            <person name="Greenwood S.J."/>
            <person name="Moroz L.L."/>
            <person name="Walt D.R."/>
            <person name="Bodnar A.G."/>
        </authorList>
    </citation>
    <scope>NUCLEOTIDE SEQUENCE</scope>
    <source>
        <strain evidence="9">GMGI-L3</strain>
    </source>
</reference>